<reference evidence="1" key="1">
    <citation type="submission" date="2023-06" db="EMBL/GenBank/DDBJ databases">
        <title>Survivors Of The Sea: Transcriptome response of Skeletonema marinoi to long-term dormancy.</title>
        <authorList>
            <person name="Pinder M.I.M."/>
            <person name="Kourtchenko O."/>
            <person name="Robertson E.K."/>
            <person name="Larsson T."/>
            <person name="Maumus F."/>
            <person name="Osuna-Cruz C.M."/>
            <person name="Vancaester E."/>
            <person name="Stenow R."/>
            <person name="Vandepoele K."/>
            <person name="Ploug H."/>
            <person name="Bruchert V."/>
            <person name="Godhe A."/>
            <person name="Topel M."/>
        </authorList>
    </citation>
    <scope>NUCLEOTIDE SEQUENCE</scope>
    <source>
        <strain evidence="1">R05AC</strain>
    </source>
</reference>
<dbReference type="SUPFAM" id="SSF63825">
    <property type="entry name" value="YWTD domain"/>
    <property type="match status" value="1"/>
</dbReference>
<dbReference type="AlphaFoldDB" id="A0AAD8XV54"/>
<proteinExistence type="predicted"/>
<dbReference type="Proteomes" id="UP001224775">
    <property type="component" value="Unassembled WGS sequence"/>
</dbReference>
<evidence type="ECO:0000313" key="2">
    <source>
        <dbReference type="Proteomes" id="UP001224775"/>
    </source>
</evidence>
<keyword evidence="2" id="KW-1185">Reference proteome</keyword>
<gene>
    <name evidence="1" type="ORF">QTG54_015248</name>
</gene>
<evidence type="ECO:0000313" key="1">
    <source>
        <dbReference type="EMBL" id="KAK1733990.1"/>
    </source>
</evidence>
<name>A0AAD8XV54_9STRA</name>
<accession>A0AAD8XV54</accession>
<sequence>MQTLLGGTGGQYEAVAVDDRGINPVFFVTEDKWNGALRRVESSCSGWGALHGTRNGCTLDTKYLRLRPNQDPPSFTWVTDKGVGKTSAANHFPNSEGIAFHNGKLSFVSKTKKEMFTLDLDEETYEEERTGLKFRGKGSFKGQPDQTLDDLDSNYMYFTEEDGIGVGVYARHDKDGCYSTLFEDNGARKGDETVGTATSPDGTRLYVGFQGSGELFVVERKDKGRF</sequence>
<comment type="caution">
    <text evidence="1">The sequence shown here is derived from an EMBL/GenBank/DDBJ whole genome shotgun (WGS) entry which is preliminary data.</text>
</comment>
<protein>
    <submittedName>
        <fullName evidence="1">Uncharacterized protein</fullName>
    </submittedName>
</protein>
<dbReference type="EMBL" id="JATAAI010000042">
    <property type="protein sequence ID" value="KAK1733990.1"/>
    <property type="molecule type" value="Genomic_DNA"/>
</dbReference>
<organism evidence="1 2">
    <name type="scientific">Skeletonema marinoi</name>
    <dbReference type="NCBI Taxonomy" id="267567"/>
    <lineage>
        <taxon>Eukaryota</taxon>
        <taxon>Sar</taxon>
        <taxon>Stramenopiles</taxon>
        <taxon>Ochrophyta</taxon>
        <taxon>Bacillariophyta</taxon>
        <taxon>Coscinodiscophyceae</taxon>
        <taxon>Thalassiosirophycidae</taxon>
        <taxon>Thalassiosirales</taxon>
        <taxon>Skeletonemataceae</taxon>
        <taxon>Skeletonema</taxon>
        <taxon>Skeletonema marinoi-dohrnii complex</taxon>
    </lineage>
</organism>